<feature type="region of interest" description="Disordered" evidence="1">
    <location>
        <begin position="781"/>
        <end position="836"/>
    </location>
</feature>
<name>A0A8J5PDE9_FUSOX</name>
<feature type="compositionally biased region" description="Polar residues" evidence="1">
    <location>
        <begin position="611"/>
        <end position="620"/>
    </location>
</feature>
<evidence type="ECO:0000313" key="4">
    <source>
        <dbReference type="Proteomes" id="UP000693942"/>
    </source>
</evidence>
<feature type="compositionally biased region" description="Polar residues" evidence="1">
    <location>
        <begin position="814"/>
        <end position="823"/>
    </location>
</feature>
<accession>A0A8J5PDE9</accession>
<feature type="region of interest" description="Disordered" evidence="1">
    <location>
        <begin position="288"/>
        <end position="438"/>
    </location>
</feature>
<feature type="region of interest" description="Disordered" evidence="1">
    <location>
        <begin position="605"/>
        <end position="628"/>
    </location>
</feature>
<gene>
    <name evidence="3" type="ORF">Forpi1262_v012516</name>
</gene>
<evidence type="ECO:0000256" key="1">
    <source>
        <dbReference type="SAM" id="MobiDB-lite"/>
    </source>
</evidence>
<feature type="chain" id="PRO_5035159800" evidence="2">
    <location>
        <begin position="22"/>
        <end position="870"/>
    </location>
</feature>
<keyword evidence="2" id="KW-0732">Signal</keyword>
<feature type="compositionally biased region" description="Low complexity" evidence="1">
    <location>
        <begin position="824"/>
        <end position="836"/>
    </location>
</feature>
<feature type="compositionally biased region" description="Polar residues" evidence="1">
    <location>
        <begin position="392"/>
        <end position="407"/>
    </location>
</feature>
<feature type="compositionally biased region" description="Low complexity" evidence="1">
    <location>
        <begin position="367"/>
        <end position="391"/>
    </location>
</feature>
<reference evidence="3" key="1">
    <citation type="submission" date="2021-04" db="EMBL/GenBank/DDBJ databases">
        <title>First draft genome resource for Brassicaceae pathogens Fusarium oxysporum f. sp. raphani and Fusarium oxysporum f. sp. rapae.</title>
        <authorList>
            <person name="Asai S."/>
        </authorList>
    </citation>
    <scope>NUCLEOTIDE SEQUENCE</scope>
    <source>
        <strain evidence="3">Tf1262</strain>
    </source>
</reference>
<feature type="compositionally biased region" description="Polar residues" evidence="1">
    <location>
        <begin position="564"/>
        <end position="577"/>
    </location>
</feature>
<protein>
    <submittedName>
        <fullName evidence="3">Uncharacterized protein</fullName>
    </submittedName>
</protein>
<evidence type="ECO:0000313" key="3">
    <source>
        <dbReference type="EMBL" id="KAG7426211.1"/>
    </source>
</evidence>
<dbReference type="AlphaFoldDB" id="A0A8J5PDE9"/>
<feature type="region of interest" description="Disordered" evidence="1">
    <location>
        <begin position="85"/>
        <end position="104"/>
    </location>
</feature>
<feature type="compositionally biased region" description="Polar residues" evidence="1">
    <location>
        <begin position="90"/>
        <end position="104"/>
    </location>
</feature>
<dbReference type="Proteomes" id="UP000693942">
    <property type="component" value="Unassembled WGS sequence"/>
</dbReference>
<comment type="caution">
    <text evidence="3">The sequence shown here is derived from an EMBL/GenBank/DDBJ whole genome shotgun (WGS) entry which is preliminary data.</text>
</comment>
<feature type="compositionally biased region" description="Low complexity" evidence="1">
    <location>
        <begin position="408"/>
        <end position="438"/>
    </location>
</feature>
<organism evidence="3 4">
    <name type="scientific">Fusarium oxysporum f. sp. raphani</name>
    <dbReference type="NCBI Taxonomy" id="96318"/>
    <lineage>
        <taxon>Eukaryota</taxon>
        <taxon>Fungi</taxon>
        <taxon>Dikarya</taxon>
        <taxon>Ascomycota</taxon>
        <taxon>Pezizomycotina</taxon>
        <taxon>Sordariomycetes</taxon>
        <taxon>Hypocreomycetidae</taxon>
        <taxon>Hypocreales</taxon>
        <taxon>Nectriaceae</taxon>
        <taxon>Fusarium</taxon>
        <taxon>Fusarium oxysporum species complex</taxon>
    </lineage>
</organism>
<feature type="compositionally biased region" description="Low complexity" evidence="1">
    <location>
        <begin position="295"/>
        <end position="360"/>
    </location>
</feature>
<proteinExistence type="predicted"/>
<feature type="region of interest" description="Disordered" evidence="1">
    <location>
        <begin position="486"/>
        <end position="579"/>
    </location>
</feature>
<sequence>MMSNTVGRLALFATLPLLTSGFTVTQDNDGSGQTVAQAIFTGQGLSVVNWDLSAASGSYGSFADGPFGIGSGGILATGPVSGALPGGNRNVDNGHSNNGEQDSYCGPNSQNALVLYAGVFIDSGYNGVQLEFILATEEDEGGQPDSIGLLAYTDNEHQLAVDGSGNRITAQSSLAKDLIAIRPPNSVTGYSRSTPPLIVTLPLPGGNTQLDIFLSICDINNAGHDSALLIKGTACTDCELTPNGAEINYVKETTTLQRGEQAYTSTIPASGTASGTFIYFVAPEETTTTALEQPTSTDATTTTYESTETTTTDSTTATATTTSGEVKSTSAEAAVTTKTTTKEPTTTAESTSTEEPTTASQSTDTNTSTELGTTVESTTTTTKEPTTTAESISTEEPTNASQSTDTNTSTELGTTVEDTTTSDYSSTTTVDEPTTSSTNVSIVSTVTTTDATAVVTTDTASTVATDSVSQPTTATLRESTTVALTSSTIVTTSEEPVLQSDTTTTMSSDSNTASWSSSETSSTSSGFSNQATTSRASSSSESSLPLSSTEISSTEISSTAAVSQETSQTLTTHSEPYTTSTSSLILSTSASGSIDSSSISVSTPASTISTGLQGSSSAGSTELVVTKPSSSQTTVYSVPYNSGKPGQSLVATTVTTITYTIVNPYKPSELTVTEYCSTLSYQPCTRCAHQPIPSVSMSTQVVPCNGCGKQGENEVTVTVPCAAATEPASNDHPYKKPKLPKPQGSHQLESLVQYAKPTSVGNHAVPGFNGTLTTAIRHARPTAYGNGDSDAHHYNNPANGTPDQQQDHHEPSSPDVTSMNYGNPSLSSSYSASTPTHHTTVPEVAIASGGRLQMNMFVFLSTIIGLIFFL</sequence>
<feature type="region of interest" description="Disordered" evidence="1">
    <location>
        <begin position="725"/>
        <end position="746"/>
    </location>
</feature>
<evidence type="ECO:0000256" key="2">
    <source>
        <dbReference type="SAM" id="SignalP"/>
    </source>
</evidence>
<dbReference type="EMBL" id="JAELUR010000010">
    <property type="protein sequence ID" value="KAG7426211.1"/>
    <property type="molecule type" value="Genomic_DNA"/>
</dbReference>
<feature type="signal peptide" evidence="2">
    <location>
        <begin position="1"/>
        <end position="21"/>
    </location>
</feature>
<feature type="compositionally biased region" description="Low complexity" evidence="1">
    <location>
        <begin position="500"/>
        <end position="563"/>
    </location>
</feature>